<dbReference type="Proteomes" id="UP001054252">
    <property type="component" value="Unassembled WGS sequence"/>
</dbReference>
<feature type="compositionally biased region" description="Basic and acidic residues" evidence="1">
    <location>
        <begin position="22"/>
        <end position="36"/>
    </location>
</feature>
<evidence type="ECO:0000313" key="2">
    <source>
        <dbReference type="EMBL" id="GKV21472.1"/>
    </source>
</evidence>
<accession>A0AAV5KAF6</accession>
<dbReference type="PANTHER" id="PTHR34427">
    <property type="entry name" value="DUF4283 DOMAIN PROTEIN"/>
    <property type="match status" value="1"/>
</dbReference>
<gene>
    <name evidence="2" type="ORF">SLEP1_g31448</name>
</gene>
<keyword evidence="3" id="KW-1185">Reference proteome</keyword>
<organism evidence="2 3">
    <name type="scientific">Rubroshorea leprosula</name>
    <dbReference type="NCBI Taxonomy" id="152421"/>
    <lineage>
        <taxon>Eukaryota</taxon>
        <taxon>Viridiplantae</taxon>
        <taxon>Streptophyta</taxon>
        <taxon>Embryophyta</taxon>
        <taxon>Tracheophyta</taxon>
        <taxon>Spermatophyta</taxon>
        <taxon>Magnoliopsida</taxon>
        <taxon>eudicotyledons</taxon>
        <taxon>Gunneridae</taxon>
        <taxon>Pentapetalae</taxon>
        <taxon>rosids</taxon>
        <taxon>malvids</taxon>
        <taxon>Malvales</taxon>
        <taxon>Dipterocarpaceae</taxon>
        <taxon>Rubroshorea</taxon>
    </lineage>
</organism>
<feature type="region of interest" description="Disordered" evidence="1">
    <location>
        <begin position="1"/>
        <end position="43"/>
    </location>
</feature>
<evidence type="ECO:0008006" key="4">
    <source>
        <dbReference type="Google" id="ProtNLM"/>
    </source>
</evidence>
<evidence type="ECO:0000313" key="3">
    <source>
        <dbReference type="Proteomes" id="UP001054252"/>
    </source>
</evidence>
<name>A0AAV5KAF6_9ROSI</name>
<protein>
    <recommendedName>
        <fullName evidence="4">DUF4283 domain-containing protein</fullName>
    </recommendedName>
</protein>
<proteinExistence type="predicted"/>
<sequence>MRGRERVRVSNNRAHRRQTTRSWERSRYQRRNRDGQTDGLLNRGRRQNQDVVLAIYCSQRKSKSGSRFGFVRFLDVKNEVELERKLDQIRVGMSKLWVNRPRFKKEEVRNRAVTKQVEIYPVKPWSSFAEVVKGNQRLEVSNVSHSQPVPGAIVYKQKQQNIVSSKSTTQVWIKKNNERASAGLEFTVKEEDLQWLEGCYVGIAHSVTIILTLQEKFLMEGYFSCKVRPLRGRLVLLEGSDKDEIKELAETTPEWLGQWFEEVKPWAPSMVARERFVWIRCQGVPVHVWGPEFFSTIGAVWGKVISLDDSTSRKLRFDIGRVLISTHIMEFISKSMIISVNGVPYVIKVMEEEATNGIFSMKSDHVFRELSFSDDHSSEAWSLNSDGQDEVEERDKELDKADVDEMHRRRKGSLCWRSRGSPCRLEDFSEVQSFWQGFESESGQLKAWMGAGSNGKRKAVRDLVIREKVEFLSIQESKLEVVDFQICRALWGAENFEWVAQPSKGMVRDIWMSTVVNGWNGFCLKEKLKEIKKVLKVWSKNMVLEIDLGIQNCIDSIAVIDKKGEVTSLAPEDIELKRTNFLDLGKNQRIKESIWR</sequence>
<comment type="caution">
    <text evidence="2">The sequence shown here is derived from an EMBL/GenBank/DDBJ whole genome shotgun (WGS) entry which is preliminary data.</text>
</comment>
<dbReference type="EMBL" id="BPVZ01000057">
    <property type="protein sequence ID" value="GKV21472.1"/>
    <property type="molecule type" value="Genomic_DNA"/>
</dbReference>
<dbReference type="PANTHER" id="PTHR34427:SF5">
    <property type="entry name" value="DUF4283 DOMAIN-CONTAINING PROTEIN"/>
    <property type="match status" value="1"/>
</dbReference>
<reference evidence="2 3" key="1">
    <citation type="journal article" date="2021" name="Commun. Biol.">
        <title>The genome of Shorea leprosula (Dipterocarpaceae) highlights the ecological relevance of drought in aseasonal tropical rainforests.</title>
        <authorList>
            <person name="Ng K.K.S."/>
            <person name="Kobayashi M.J."/>
            <person name="Fawcett J.A."/>
            <person name="Hatakeyama M."/>
            <person name="Paape T."/>
            <person name="Ng C.H."/>
            <person name="Ang C.C."/>
            <person name="Tnah L.H."/>
            <person name="Lee C.T."/>
            <person name="Nishiyama T."/>
            <person name="Sese J."/>
            <person name="O'Brien M.J."/>
            <person name="Copetti D."/>
            <person name="Mohd Noor M.I."/>
            <person name="Ong R.C."/>
            <person name="Putra M."/>
            <person name="Sireger I.Z."/>
            <person name="Indrioko S."/>
            <person name="Kosugi Y."/>
            <person name="Izuno A."/>
            <person name="Isagi Y."/>
            <person name="Lee S.L."/>
            <person name="Shimizu K.K."/>
        </authorList>
    </citation>
    <scope>NUCLEOTIDE SEQUENCE [LARGE SCALE GENOMIC DNA]</scope>
    <source>
        <strain evidence="2">214</strain>
    </source>
</reference>
<evidence type="ECO:0000256" key="1">
    <source>
        <dbReference type="SAM" id="MobiDB-lite"/>
    </source>
</evidence>
<dbReference type="AlphaFoldDB" id="A0AAV5KAF6"/>